<dbReference type="PROSITE" id="PS50297">
    <property type="entry name" value="ANK_REP_REGION"/>
    <property type="match status" value="4"/>
</dbReference>
<proteinExistence type="predicted"/>
<evidence type="ECO:0000313" key="4">
    <source>
        <dbReference type="EMBL" id="KAJ5483157.1"/>
    </source>
</evidence>
<feature type="repeat" description="ANK" evidence="3">
    <location>
        <begin position="490"/>
        <end position="523"/>
    </location>
</feature>
<dbReference type="PANTHER" id="PTHR24198">
    <property type="entry name" value="ANKYRIN REPEAT AND PROTEIN KINASE DOMAIN-CONTAINING PROTEIN"/>
    <property type="match status" value="1"/>
</dbReference>
<feature type="repeat" description="ANK" evidence="3">
    <location>
        <begin position="289"/>
        <end position="314"/>
    </location>
</feature>
<dbReference type="Pfam" id="PF13857">
    <property type="entry name" value="Ank_5"/>
    <property type="match status" value="1"/>
</dbReference>
<dbReference type="SMART" id="SM00248">
    <property type="entry name" value="ANK"/>
    <property type="match status" value="14"/>
</dbReference>
<dbReference type="Pfam" id="PF12796">
    <property type="entry name" value="Ank_2"/>
    <property type="match status" value="3"/>
</dbReference>
<dbReference type="EMBL" id="JAPWDO010000002">
    <property type="protein sequence ID" value="KAJ5483157.1"/>
    <property type="molecule type" value="Genomic_DNA"/>
</dbReference>
<dbReference type="OrthoDB" id="341259at2759"/>
<comment type="caution">
    <text evidence="4">The sequence shown here is derived from an EMBL/GenBank/DDBJ whole genome shotgun (WGS) entry which is preliminary data.</text>
</comment>
<name>A0A9X0BT30_9EURO</name>
<dbReference type="SUPFAM" id="SSF48403">
    <property type="entry name" value="Ankyrin repeat"/>
    <property type="match status" value="2"/>
</dbReference>
<evidence type="ECO:0000313" key="5">
    <source>
        <dbReference type="Proteomes" id="UP001147760"/>
    </source>
</evidence>
<feature type="repeat" description="ANK" evidence="3">
    <location>
        <begin position="255"/>
        <end position="276"/>
    </location>
</feature>
<reference evidence="4" key="1">
    <citation type="submission" date="2022-12" db="EMBL/GenBank/DDBJ databases">
        <authorList>
            <person name="Petersen C."/>
        </authorList>
    </citation>
    <scope>NUCLEOTIDE SEQUENCE</scope>
    <source>
        <strain evidence="4">IBT 17660</strain>
    </source>
</reference>
<reference evidence="4" key="2">
    <citation type="journal article" date="2023" name="IMA Fungus">
        <title>Comparative genomic study of the Penicillium genus elucidates a diverse pangenome and 15 lateral gene transfer events.</title>
        <authorList>
            <person name="Petersen C."/>
            <person name="Sorensen T."/>
            <person name="Nielsen M.R."/>
            <person name="Sondergaard T.E."/>
            <person name="Sorensen J.L."/>
            <person name="Fitzpatrick D.A."/>
            <person name="Frisvad J.C."/>
            <person name="Nielsen K.L."/>
        </authorList>
    </citation>
    <scope>NUCLEOTIDE SEQUENCE</scope>
    <source>
        <strain evidence="4">IBT 17660</strain>
    </source>
</reference>
<keyword evidence="1" id="KW-0677">Repeat</keyword>
<sequence>MFLLDLPIEILLCIAECLDKAKDIFKLAFLNRATSALFLPFLCKFNVHKQRSSALLWSVIRCESGFVGKMLHNYQADANTTDNKSRTPIFHAIRAENETIIRMLLFDKRADINWQDKYQQTPLIYAMRRGLRPTASLLLDFNPCLDKRDHKHRSAIWYAIAHSDESLVEALLKRGGDICTPDYKRISPISLAIAKKSVKITRMLLLHSENISGKSLLKDTHIRDRLLWRAVQAGLQDIVSLLVANGANPNSRTRDGKTLLHQATEKGDRKVVQQLLTYKETSVKARDIYGRTVFHIAAEYGHQSIIRLLLIDGAVDINALDVNGATALCLAVHAKHTAIGLQILANDHVRINVAGQNGRTALHHAVMTGNMPIICALLDNEDLDPNIRDNEEWVPLTHAAFNGDLRVVELLLVGKDIQVNVEQAPPLFYAAKKGHLDVVRRLLCVDTIDINQQFWNISPLCTASEMGHFEVAKLLLQHTMPPDINLKTYLGNTALSLAAYNGHLAIIDLLLAETGLDVTATDKFGETALCKAARNGHEQVVKHLYKDPRAKGGSDVKDAVEATSNCRIALYLQDHLNEEGNFCS</sequence>
<dbReference type="PANTHER" id="PTHR24198:SF165">
    <property type="entry name" value="ANKYRIN REPEAT-CONTAINING PROTEIN-RELATED"/>
    <property type="match status" value="1"/>
</dbReference>
<dbReference type="Gene3D" id="1.25.40.20">
    <property type="entry name" value="Ankyrin repeat-containing domain"/>
    <property type="match status" value="4"/>
</dbReference>
<dbReference type="Pfam" id="PF00023">
    <property type="entry name" value="Ank"/>
    <property type="match status" value="1"/>
</dbReference>
<gene>
    <name evidence="4" type="ORF">N7530_002403</name>
</gene>
<keyword evidence="5" id="KW-1185">Reference proteome</keyword>
<accession>A0A9X0BT30</accession>
<evidence type="ECO:0000256" key="2">
    <source>
        <dbReference type="ARBA" id="ARBA00023043"/>
    </source>
</evidence>
<organism evidence="4 5">
    <name type="scientific">Penicillium desertorum</name>
    <dbReference type="NCBI Taxonomy" id="1303715"/>
    <lineage>
        <taxon>Eukaryota</taxon>
        <taxon>Fungi</taxon>
        <taxon>Dikarya</taxon>
        <taxon>Ascomycota</taxon>
        <taxon>Pezizomycotina</taxon>
        <taxon>Eurotiomycetes</taxon>
        <taxon>Eurotiomycetidae</taxon>
        <taxon>Eurotiales</taxon>
        <taxon>Aspergillaceae</taxon>
        <taxon>Penicillium</taxon>
    </lineage>
</organism>
<evidence type="ECO:0000256" key="1">
    <source>
        <dbReference type="ARBA" id="ARBA00022737"/>
    </source>
</evidence>
<keyword evidence="2 3" id="KW-0040">ANK repeat</keyword>
<evidence type="ECO:0008006" key="6">
    <source>
        <dbReference type="Google" id="ProtNLM"/>
    </source>
</evidence>
<dbReference type="Proteomes" id="UP001147760">
    <property type="component" value="Unassembled WGS sequence"/>
</dbReference>
<dbReference type="InterPro" id="IPR036770">
    <property type="entry name" value="Ankyrin_rpt-contain_sf"/>
</dbReference>
<protein>
    <recommendedName>
        <fullName evidence="6">F-box domain-containing protein</fullName>
    </recommendedName>
</protein>
<dbReference type="PROSITE" id="PS50088">
    <property type="entry name" value="ANK_REPEAT"/>
    <property type="match status" value="4"/>
</dbReference>
<dbReference type="AlphaFoldDB" id="A0A9X0BT30"/>
<evidence type="ECO:0000256" key="3">
    <source>
        <dbReference type="PROSITE-ProRule" id="PRU00023"/>
    </source>
</evidence>
<dbReference type="InterPro" id="IPR002110">
    <property type="entry name" value="Ankyrin_rpt"/>
</dbReference>
<feature type="repeat" description="ANK" evidence="3">
    <location>
        <begin position="357"/>
        <end position="390"/>
    </location>
</feature>